<dbReference type="AlphaFoldDB" id="A0A8D8F8T4"/>
<dbReference type="EMBL" id="HBUE01043346">
    <property type="protein sequence ID" value="CAG6461578.1"/>
    <property type="molecule type" value="Transcribed_RNA"/>
</dbReference>
<organism evidence="1">
    <name type="scientific">Culex pipiens</name>
    <name type="common">House mosquito</name>
    <dbReference type="NCBI Taxonomy" id="7175"/>
    <lineage>
        <taxon>Eukaryota</taxon>
        <taxon>Metazoa</taxon>
        <taxon>Ecdysozoa</taxon>
        <taxon>Arthropoda</taxon>
        <taxon>Hexapoda</taxon>
        <taxon>Insecta</taxon>
        <taxon>Pterygota</taxon>
        <taxon>Neoptera</taxon>
        <taxon>Endopterygota</taxon>
        <taxon>Diptera</taxon>
        <taxon>Nematocera</taxon>
        <taxon>Culicoidea</taxon>
        <taxon>Culicidae</taxon>
        <taxon>Culicinae</taxon>
        <taxon>Culicini</taxon>
        <taxon>Culex</taxon>
        <taxon>Culex</taxon>
    </lineage>
</organism>
<evidence type="ECO:0000313" key="1">
    <source>
        <dbReference type="EMBL" id="CAG6461578.1"/>
    </source>
</evidence>
<reference evidence="1" key="1">
    <citation type="submission" date="2021-05" db="EMBL/GenBank/DDBJ databases">
        <authorList>
            <person name="Alioto T."/>
            <person name="Alioto T."/>
            <person name="Gomez Garrido J."/>
        </authorList>
    </citation>
    <scope>NUCLEOTIDE SEQUENCE</scope>
</reference>
<dbReference type="EMBL" id="HBUE01043338">
    <property type="protein sequence ID" value="CAG6461573.1"/>
    <property type="molecule type" value="Transcribed_RNA"/>
</dbReference>
<sequence>MIYVGYLFMPSNLVWFARRRCAFGDRGPSKDQSIVVVVGPSVDRRATPLVGSRSCHVGTNRMIYRTILVLHDFFSMLSTRVVRFDLFKHVKFSHFSSPSQARRYGAGNERPWTISGWVRNVNHTYCKRCKVAQRYRFVRIASQCEAQYNPGYVL</sequence>
<protein>
    <submittedName>
        <fullName evidence="1">(northern house mosquito) hypothetical protein</fullName>
    </submittedName>
</protein>
<name>A0A8D8F8T4_CULPI</name>
<proteinExistence type="predicted"/>
<accession>A0A8D8F8T4</accession>